<dbReference type="InterPro" id="IPR035919">
    <property type="entry name" value="EAL_sf"/>
</dbReference>
<evidence type="ECO:0000259" key="1">
    <source>
        <dbReference type="PROSITE" id="PS50883"/>
    </source>
</evidence>
<dbReference type="RefSeq" id="WP_275567165.1">
    <property type="nucleotide sequence ID" value="NZ_JARGYC010000021.1"/>
</dbReference>
<dbReference type="PANTHER" id="PTHR33121">
    <property type="entry name" value="CYCLIC DI-GMP PHOSPHODIESTERASE PDEF"/>
    <property type="match status" value="1"/>
</dbReference>
<dbReference type="Proteomes" id="UP001220964">
    <property type="component" value="Unassembled WGS sequence"/>
</dbReference>
<name>A0AAE3NN57_9RHOB</name>
<dbReference type="GO" id="GO:0071111">
    <property type="term" value="F:cyclic-guanylate-specific phosphodiesterase activity"/>
    <property type="evidence" value="ECO:0007669"/>
    <property type="project" value="InterPro"/>
</dbReference>
<dbReference type="Gene3D" id="3.20.20.450">
    <property type="entry name" value="EAL domain"/>
    <property type="match status" value="1"/>
</dbReference>
<dbReference type="Pfam" id="PF00563">
    <property type="entry name" value="EAL"/>
    <property type="match status" value="1"/>
</dbReference>
<dbReference type="PANTHER" id="PTHR33121:SF79">
    <property type="entry name" value="CYCLIC DI-GMP PHOSPHODIESTERASE PDED-RELATED"/>
    <property type="match status" value="1"/>
</dbReference>
<comment type="caution">
    <text evidence="2">The sequence shown here is derived from an EMBL/GenBank/DDBJ whole genome shotgun (WGS) entry which is preliminary data.</text>
</comment>
<protein>
    <submittedName>
        <fullName evidence="2">EAL domain-containing protein</fullName>
    </submittedName>
</protein>
<organism evidence="2 3">
    <name type="scientific">Psychromarinibacter sediminicola</name>
    <dbReference type="NCBI Taxonomy" id="3033385"/>
    <lineage>
        <taxon>Bacteria</taxon>
        <taxon>Pseudomonadati</taxon>
        <taxon>Pseudomonadota</taxon>
        <taxon>Alphaproteobacteria</taxon>
        <taxon>Rhodobacterales</taxon>
        <taxon>Paracoccaceae</taxon>
        <taxon>Psychromarinibacter</taxon>
    </lineage>
</organism>
<accession>A0AAE3NN57</accession>
<feature type="domain" description="EAL" evidence="1">
    <location>
        <begin position="27"/>
        <end position="277"/>
    </location>
</feature>
<dbReference type="SMART" id="SM00052">
    <property type="entry name" value="EAL"/>
    <property type="match status" value="1"/>
</dbReference>
<reference evidence="2" key="1">
    <citation type="submission" date="2023-03" db="EMBL/GenBank/DDBJ databases">
        <title>Multiphase analysis and comparison of six strains from genera Psychromarinibacter, Lutimaribacter, and Maritimibacter, including a novel species: Psychromarinibacter sediminicola sp. nov.</title>
        <authorList>
            <person name="Wang Y.-H."/>
            <person name="Ye M.-Q."/>
            <person name="Du Z.-J."/>
        </authorList>
    </citation>
    <scope>NUCLEOTIDE SEQUENCE</scope>
    <source>
        <strain evidence="2">C21-152</strain>
    </source>
</reference>
<evidence type="ECO:0000313" key="2">
    <source>
        <dbReference type="EMBL" id="MDF0601023.1"/>
    </source>
</evidence>
<dbReference type="PROSITE" id="PS50883">
    <property type="entry name" value="EAL"/>
    <property type="match status" value="1"/>
</dbReference>
<evidence type="ECO:0000313" key="3">
    <source>
        <dbReference type="Proteomes" id="UP001220964"/>
    </source>
</evidence>
<gene>
    <name evidence="2" type="ORF">P1J78_09805</name>
</gene>
<dbReference type="AlphaFoldDB" id="A0AAE3NN57"/>
<dbReference type="InterPro" id="IPR050706">
    <property type="entry name" value="Cyclic-di-GMP_PDE-like"/>
</dbReference>
<proteinExistence type="predicted"/>
<dbReference type="EMBL" id="JARGYC010000021">
    <property type="protein sequence ID" value="MDF0601023.1"/>
    <property type="molecule type" value="Genomic_DNA"/>
</dbReference>
<dbReference type="SUPFAM" id="SSF141868">
    <property type="entry name" value="EAL domain-like"/>
    <property type="match status" value="1"/>
</dbReference>
<sequence>MQDSDHGGFVAPPGADSPLSYAVSERDRNIMAMVKEAVARRHVMLAFQPVIPAARPDRPAFWEGLIRIMDSTGRVIPARDFIDTIETTEAGRQIDCLSLEMGLQTLLDNPGLRLSINMSARSIGYPRWMDVLNRGLSHDPTIAERLILEITESSAMVVPDIVQVFMADMQHRGVAFALDDFGAGYTAFRYLRQFYFDILKIDGQFIQSIHADPDNQVLTQAMISIARHFEMFTVAEYVETAEDADFLTEVGIDCMQGYFFGAPTTRPYWITGDTALRAG</sequence>
<dbReference type="CDD" id="cd01948">
    <property type="entry name" value="EAL"/>
    <property type="match status" value="1"/>
</dbReference>
<dbReference type="InterPro" id="IPR001633">
    <property type="entry name" value="EAL_dom"/>
</dbReference>
<keyword evidence="3" id="KW-1185">Reference proteome</keyword>